<protein>
    <recommendedName>
        <fullName evidence="1">Farnesoic acid O-methyl transferase domain-containing protein</fullName>
    </recommendedName>
</protein>
<dbReference type="EMBL" id="CAQQ02035060">
    <property type="status" value="NOT_ANNOTATED_CDS"/>
    <property type="molecule type" value="Genomic_DNA"/>
</dbReference>
<dbReference type="EnsemblMetazoa" id="MESCA002327-RA">
    <property type="protein sequence ID" value="MESCA002327-PA"/>
    <property type="gene ID" value="MESCA002327"/>
</dbReference>
<dbReference type="Pfam" id="PF12248">
    <property type="entry name" value="Methyltransf_FA"/>
    <property type="match status" value="1"/>
</dbReference>
<organism evidence="2 3">
    <name type="scientific">Megaselia scalaris</name>
    <name type="common">Humpbacked fly</name>
    <name type="synonym">Phora scalaris</name>
    <dbReference type="NCBI Taxonomy" id="36166"/>
    <lineage>
        <taxon>Eukaryota</taxon>
        <taxon>Metazoa</taxon>
        <taxon>Ecdysozoa</taxon>
        <taxon>Arthropoda</taxon>
        <taxon>Hexapoda</taxon>
        <taxon>Insecta</taxon>
        <taxon>Pterygota</taxon>
        <taxon>Neoptera</taxon>
        <taxon>Endopterygota</taxon>
        <taxon>Diptera</taxon>
        <taxon>Brachycera</taxon>
        <taxon>Muscomorpha</taxon>
        <taxon>Platypezoidea</taxon>
        <taxon>Phoridae</taxon>
        <taxon>Megaseliini</taxon>
        <taxon>Megaselia</taxon>
    </lineage>
</organism>
<evidence type="ECO:0000313" key="2">
    <source>
        <dbReference type="EnsemblMetazoa" id="MESCA002327-PA"/>
    </source>
</evidence>
<dbReference type="Proteomes" id="UP000015102">
    <property type="component" value="Unassembled WGS sequence"/>
</dbReference>
<accession>T1GG22</accession>
<keyword evidence="3" id="KW-1185">Reference proteome</keyword>
<name>T1GG22_MEGSC</name>
<dbReference type="InterPro" id="IPR022041">
    <property type="entry name" value="Methyltransf_FA"/>
</dbReference>
<evidence type="ECO:0000313" key="3">
    <source>
        <dbReference type="Proteomes" id="UP000015102"/>
    </source>
</evidence>
<sequence length="97" mass="11179">MSDQKKVYVRKEEKNFLSPFYPTEIVLKYNGSKLIVIVPGAENRLYMQVSDTSFFPKTISFRTSKENIVRVFYDCPMGTDAFQDDEISGFAFPETVS</sequence>
<reference evidence="2" key="2">
    <citation type="submission" date="2015-06" db="UniProtKB">
        <authorList>
            <consortium name="EnsemblMetazoa"/>
        </authorList>
    </citation>
    <scope>IDENTIFICATION</scope>
</reference>
<feature type="domain" description="Farnesoic acid O-methyl transferase" evidence="1">
    <location>
        <begin position="8"/>
        <end position="77"/>
    </location>
</feature>
<evidence type="ECO:0000259" key="1">
    <source>
        <dbReference type="Pfam" id="PF12248"/>
    </source>
</evidence>
<proteinExistence type="predicted"/>
<dbReference type="AlphaFoldDB" id="T1GG22"/>
<reference evidence="3" key="1">
    <citation type="submission" date="2013-02" db="EMBL/GenBank/DDBJ databases">
        <authorList>
            <person name="Hughes D."/>
        </authorList>
    </citation>
    <scope>NUCLEOTIDE SEQUENCE</scope>
    <source>
        <strain>Durham</strain>
        <strain evidence="3">NC isolate 2 -- Noor lab</strain>
    </source>
</reference>
<dbReference type="HOGENOM" id="CLU_2349078_0_0_1"/>